<protein>
    <recommendedName>
        <fullName evidence="3">F-box domain-containing protein</fullName>
    </recommendedName>
</protein>
<dbReference type="AlphaFoldDB" id="A0AAV5WV05"/>
<dbReference type="EMBL" id="BTSY01000006">
    <property type="protein sequence ID" value="GMT34514.1"/>
    <property type="molecule type" value="Genomic_DNA"/>
</dbReference>
<evidence type="ECO:0008006" key="3">
    <source>
        <dbReference type="Google" id="ProtNLM"/>
    </source>
</evidence>
<accession>A0AAV5WV05</accession>
<sequence>QTMSLSSAFSKLKIKNRSRKEDGMELRGVTPELNTLPIDIKVKIIQKIDKSVQQMSCLKQLSRSWNEAVEAYYIDLLKVPDVLKVELVHVKNARNSRGTMFHVTVKSSFFNDVQRHLRAHAGVMHNKGLSKLSWLLANHDSNLIGRFNNVEELILNGSILSRFGQICESLRDGGSIEKLTVEEENFDENCSNAVLELIQYLSVKRVELIVKNCTGNDPYAFLLRLSDLAEAVSIVQQKVPETPVGSVFL</sequence>
<proteinExistence type="predicted"/>
<comment type="caution">
    <text evidence="1">The sequence shown here is derived from an EMBL/GenBank/DDBJ whole genome shotgun (WGS) entry which is preliminary data.</text>
</comment>
<name>A0AAV5WV05_9BILA</name>
<feature type="non-terminal residue" evidence="1">
    <location>
        <position position="249"/>
    </location>
</feature>
<evidence type="ECO:0000313" key="2">
    <source>
        <dbReference type="Proteomes" id="UP001432322"/>
    </source>
</evidence>
<dbReference type="Proteomes" id="UP001432322">
    <property type="component" value="Unassembled WGS sequence"/>
</dbReference>
<gene>
    <name evidence="1" type="ORF">PFISCL1PPCAC_25811</name>
</gene>
<evidence type="ECO:0000313" key="1">
    <source>
        <dbReference type="EMBL" id="GMT34514.1"/>
    </source>
</evidence>
<organism evidence="1 2">
    <name type="scientific">Pristionchus fissidentatus</name>
    <dbReference type="NCBI Taxonomy" id="1538716"/>
    <lineage>
        <taxon>Eukaryota</taxon>
        <taxon>Metazoa</taxon>
        <taxon>Ecdysozoa</taxon>
        <taxon>Nematoda</taxon>
        <taxon>Chromadorea</taxon>
        <taxon>Rhabditida</taxon>
        <taxon>Rhabditina</taxon>
        <taxon>Diplogasteromorpha</taxon>
        <taxon>Diplogasteroidea</taxon>
        <taxon>Neodiplogasteridae</taxon>
        <taxon>Pristionchus</taxon>
    </lineage>
</organism>
<reference evidence="1" key="1">
    <citation type="submission" date="2023-10" db="EMBL/GenBank/DDBJ databases">
        <title>Genome assembly of Pristionchus species.</title>
        <authorList>
            <person name="Yoshida K."/>
            <person name="Sommer R.J."/>
        </authorList>
    </citation>
    <scope>NUCLEOTIDE SEQUENCE</scope>
    <source>
        <strain evidence="1">RS5133</strain>
    </source>
</reference>
<feature type="non-terminal residue" evidence="1">
    <location>
        <position position="1"/>
    </location>
</feature>
<keyword evidence="2" id="KW-1185">Reference proteome</keyword>